<evidence type="ECO:0000313" key="3">
    <source>
        <dbReference type="Proteomes" id="UP000199250"/>
    </source>
</evidence>
<feature type="region of interest" description="Disordered" evidence="1">
    <location>
        <begin position="1"/>
        <end position="32"/>
    </location>
</feature>
<reference evidence="2 3" key="1">
    <citation type="submission" date="2016-10" db="EMBL/GenBank/DDBJ databases">
        <authorList>
            <person name="de Groot N.N."/>
        </authorList>
    </citation>
    <scope>NUCLEOTIDE SEQUENCE [LARGE SCALE GENOMIC DNA]</scope>
    <source>
        <strain evidence="2 3">DSM 373</strain>
    </source>
</reference>
<sequence length="115" mass="13323">MGSTKGSLEAVRHQAVVPQPQHGCEPPADPLCSHRMKKQQMTTARPRLDYLCRFQVRDLSEHYDNPTFDIIFHDRENGVERYSEAIWTSPEQATIEAKRLDEAQLRPVHWDVIGR</sequence>
<evidence type="ECO:0000256" key="1">
    <source>
        <dbReference type="SAM" id="MobiDB-lite"/>
    </source>
</evidence>
<accession>A0A1H6ZQU8</accession>
<organism evidence="2 3">
    <name type="scientific">Azotobacter beijerinckii</name>
    <dbReference type="NCBI Taxonomy" id="170623"/>
    <lineage>
        <taxon>Bacteria</taxon>
        <taxon>Pseudomonadati</taxon>
        <taxon>Pseudomonadota</taxon>
        <taxon>Gammaproteobacteria</taxon>
        <taxon>Pseudomonadales</taxon>
        <taxon>Pseudomonadaceae</taxon>
        <taxon>Azotobacter</taxon>
    </lineage>
</organism>
<gene>
    <name evidence="2" type="ORF">SAMN04244572_04442</name>
</gene>
<dbReference type="EMBL" id="FNYQ01000135">
    <property type="protein sequence ID" value="SEJ55066.1"/>
    <property type="molecule type" value="Genomic_DNA"/>
</dbReference>
<proteinExistence type="predicted"/>
<protein>
    <submittedName>
        <fullName evidence="2">Uncharacterized protein</fullName>
    </submittedName>
</protein>
<dbReference type="Proteomes" id="UP000199250">
    <property type="component" value="Unassembled WGS sequence"/>
</dbReference>
<evidence type="ECO:0000313" key="2">
    <source>
        <dbReference type="EMBL" id="SEJ55066.1"/>
    </source>
</evidence>
<name>A0A1H6ZQU8_9GAMM</name>
<dbReference type="AlphaFoldDB" id="A0A1H6ZQU8"/>